<protein>
    <submittedName>
        <fullName evidence="1">Uncharacterized protein</fullName>
    </submittedName>
</protein>
<dbReference type="RefSeq" id="WP_158946525.1">
    <property type="nucleotide sequence ID" value="NZ_CP046400.1"/>
</dbReference>
<sequence length="160" mass="18177">MIALQHQKARLLPSFGRASPKEGRPERAETLSTSIAADRRLPYLFLIAKRAATSLQQRAGFRRTCQKKGSARLKILRRDLKKRGELMELSLVSGPGDQLRGRSPMRESPDLGKVGLHAKFTHVKWKSCVYFLYFVTKILLIGKKTADTLEKQCIGWVRRS</sequence>
<organism evidence="1 2">
    <name type="scientific">Pseudodesulfovibrio cashew</name>
    <dbReference type="NCBI Taxonomy" id="2678688"/>
    <lineage>
        <taxon>Bacteria</taxon>
        <taxon>Pseudomonadati</taxon>
        <taxon>Thermodesulfobacteriota</taxon>
        <taxon>Desulfovibrionia</taxon>
        <taxon>Desulfovibrionales</taxon>
        <taxon>Desulfovibrionaceae</taxon>
    </lineage>
</organism>
<dbReference type="AlphaFoldDB" id="A0A6I6JDZ8"/>
<accession>A0A6I6JDZ8</accession>
<dbReference type="KEGG" id="psel:GM415_03920"/>
<name>A0A6I6JDZ8_9BACT</name>
<reference evidence="1 2" key="1">
    <citation type="submission" date="2019-11" db="EMBL/GenBank/DDBJ databases">
        <authorList>
            <person name="Zheng R.K."/>
            <person name="Sun C.M."/>
        </authorList>
    </citation>
    <scope>NUCLEOTIDE SEQUENCE [LARGE SCALE GENOMIC DNA]</scope>
    <source>
        <strain evidence="1 2">SRB007</strain>
    </source>
</reference>
<dbReference type="Proteomes" id="UP000428328">
    <property type="component" value="Chromosome"/>
</dbReference>
<dbReference type="EMBL" id="CP046400">
    <property type="protein sequence ID" value="QGY39300.1"/>
    <property type="molecule type" value="Genomic_DNA"/>
</dbReference>
<keyword evidence="2" id="KW-1185">Reference proteome</keyword>
<proteinExistence type="predicted"/>
<gene>
    <name evidence="1" type="ORF">GM415_03920</name>
</gene>
<evidence type="ECO:0000313" key="1">
    <source>
        <dbReference type="EMBL" id="QGY39300.1"/>
    </source>
</evidence>
<evidence type="ECO:0000313" key="2">
    <source>
        <dbReference type="Proteomes" id="UP000428328"/>
    </source>
</evidence>